<evidence type="ECO:0000259" key="1">
    <source>
        <dbReference type="PROSITE" id="PS50404"/>
    </source>
</evidence>
<protein>
    <recommendedName>
        <fullName evidence="1">GST N-terminal domain-containing protein</fullName>
    </recommendedName>
</protein>
<dbReference type="CDD" id="cd00299">
    <property type="entry name" value="GST_C_family"/>
    <property type="match status" value="1"/>
</dbReference>
<feature type="domain" description="GST N-terminal" evidence="1">
    <location>
        <begin position="2"/>
        <end position="81"/>
    </location>
</feature>
<dbReference type="Proteomes" id="UP000075515">
    <property type="component" value="Unassembled WGS sequence"/>
</dbReference>
<gene>
    <name evidence="2" type="ORF">BE18_29765</name>
</gene>
<evidence type="ECO:0000313" key="2">
    <source>
        <dbReference type="EMBL" id="KYF96758.1"/>
    </source>
</evidence>
<dbReference type="InterPro" id="IPR004045">
    <property type="entry name" value="Glutathione_S-Trfase_N"/>
</dbReference>
<dbReference type="InterPro" id="IPR036282">
    <property type="entry name" value="Glutathione-S-Trfase_C_sf"/>
</dbReference>
<proteinExistence type="predicted"/>
<dbReference type="EMBL" id="JEMC01001506">
    <property type="protein sequence ID" value="KYF96758.1"/>
    <property type="molecule type" value="Genomic_DNA"/>
</dbReference>
<dbReference type="PROSITE" id="PS50404">
    <property type="entry name" value="GST_NTER"/>
    <property type="match status" value="1"/>
</dbReference>
<accession>A0A150T1L2</accession>
<dbReference type="Gene3D" id="3.40.30.110">
    <property type="match status" value="2"/>
</dbReference>
<name>A0A150T1L2_SORCE</name>
<dbReference type="Pfam" id="PF13410">
    <property type="entry name" value="GST_C_2"/>
    <property type="match status" value="1"/>
</dbReference>
<dbReference type="AlphaFoldDB" id="A0A150T1L2"/>
<evidence type="ECO:0000313" key="3">
    <source>
        <dbReference type="Proteomes" id="UP000075515"/>
    </source>
</evidence>
<dbReference type="SUPFAM" id="SSF52833">
    <property type="entry name" value="Thioredoxin-like"/>
    <property type="match status" value="1"/>
</dbReference>
<dbReference type="CDD" id="cd00570">
    <property type="entry name" value="GST_N_family"/>
    <property type="match status" value="1"/>
</dbReference>
<dbReference type="SUPFAM" id="SSF47616">
    <property type="entry name" value="GST C-terminal domain-like"/>
    <property type="match status" value="1"/>
</dbReference>
<dbReference type="Pfam" id="PF13417">
    <property type="entry name" value="GST_N_3"/>
    <property type="match status" value="1"/>
</dbReference>
<sequence length="303" mass="32688">MAEIILHHYPLSLFAEKIRRILAYKKIAWRSVEQPMMAPKPELTPLTGGYRRIPVLQIGADVYCDTACIARRLEQLWPEPGCFPPGQAGLAGLIEDWADHRLTSQIVPPVVVDLFPALPPGILADRAAMSPALSKEAIFAAAPHALSQALLSLDRLDGQLRERPFLLGDAFSIADAACFHPVWFMKQSARLFAAVEARPALAAWLARIEAFGPGDARPMSAAEALAIARASEPADVAGGETAAGEGLRPGASVAIAADDHGPEESRGVVVRISAAEITIRRHDPEVGEIALHFPRAGYRIKER</sequence>
<comment type="caution">
    <text evidence="2">The sequence shown here is derived from an EMBL/GenBank/DDBJ whole genome shotgun (WGS) entry which is preliminary data.</text>
</comment>
<reference evidence="2 3" key="1">
    <citation type="submission" date="2014-02" db="EMBL/GenBank/DDBJ databases">
        <title>The small core and large imbalanced accessory genome model reveals a collaborative survival strategy of Sorangium cellulosum strains in nature.</title>
        <authorList>
            <person name="Han K."/>
            <person name="Peng R."/>
            <person name="Blom J."/>
            <person name="Li Y.-Z."/>
        </authorList>
    </citation>
    <scope>NUCLEOTIDE SEQUENCE [LARGE SCALE GENOMIC DNA]</scope>
    <source>
        <strain evidence="2 3">So0149</strain>
    </source>
</reference>
<organism evidence="2 3">
    <name type="scientific">Sorangium cellulosum</name>
    <name type="common">Polyangium cellulosum</name>
    <dbReference type="NCBI Taxonomy" id="56"/>
    <lineage>
        <taxon>Bacteria</taxon>
        <taxon>Pseudomonadati</taxon>
        <taxon>Myxococcota</taxon>
        <taxon>Polyangia</taxon>
        <taxon>Polyangiales</taxon>
        <taxon>Polyangiaceae</taxon>
        <taxon>Sorangium</taxon>
    </lineage>
</organism>
<dbReference type="InterPro" id="IPR036249">
    <property type="entry name" value="Thioredoxin-like_sf"/>
</dbReference>